<evidence type="ECO:0000313" key="1">
    <source>
        <dbReference type="EMBL" id="NBJ91384.1"/>
    </source>
</evidence>
<comment type="caution">
    <text evidence="1">The sequence shown here is derived from an EMBL/GenBank/DDBJ whole genome shotgun (WGS) entry which is preliminary data.</text>
</comment>
<reference evidence="1" key="1">
    <citation type="submission" date="2018-09" db="EMBL/GenBank/DDBJ databases">
        <title>Murine metabolic-syndrome-specific gut microbial biobank.</title>
        <authorList>
            <person name="Liu C."/>
        </authorList>
    </citation>
    <scope>NUCLEOTIDE SEQUENCE</scope>
    <source>
        <strain evidence="1">D42-62</strain>
    </source>
</reference>
<dbReference type="Proteomes" id="UP001154420">
    <property type="component" value="Unassembled WGS sequence"/>
</dbReference>
<dbReference type="EMBL" id="QZDT01000001">
    <property type="protein sequence ID" value="NBJ91384.1"/>
    <property type="molecule type" value="Genomic_DNA"/>
</dbReference>
<accession>A0A9X5BCB1</accession>
<dbReference type="AlphaFoldDB" id="A0A9X5BCB1"/>
<sequence length="869" mass="102571">MQKVKIDSREFRLGKWNIPRNEKADYPIGDMYYALGYFDILGIEKIKESEHHLLTQAYESSYRRKEVFQSDFFVQEIKAFTNISKNPEVGFEAEQIKDFWEDDSILLCFSMLQLYLKNDVESILRKIREVFTSVKYLYYFTFDYSGIVILAKNISIKDYMELLFKINYSNKKDVKLVKDTFSIYGLRKENLKAIFEKFSENQWSKENVLKYLNDKEEYEIVVNISVQNYSAYKFLEKDLHDFEKKYGYTSESFKLSGRHDISVVNRKTDMGWLLFIQYLLNLYTGKSVGDFYAYESFIKVGLKEEYPDQKSDFKIYDPLVNRIKNAQEEFVEKAKECGYDSYCIPVKEVSASIISLLHNGFAEDFVICIYQPFIEFLEYLHSKMEEQIENEKANIQYSEAFDKCFCSYYDGLNALVNSAMHADRQFIRATSFSNIFYDVPPKIMAFYVAIIYKTMGIMQTSGEKKYTFFMSPSFSDEVNVKIISYDEVEMPCDRLLKVSINERSLYNPKAVIRRMTHEIAHFVGGPLRKRSLRMEKIIDTIVYIILRQTLYIDFKLDSSFINLKKKIVTNIINDYGINCESKNYSNDLKELYRQIIRYMTHSETTVHEEIRKYVFQKIEDLLREGKYTYFSKIIERENESNGCGVIDSFHSELQLTLIQKEYLSKLILKDIVREMSILSGEKSSKSIVNSMGNTILRGDKPLKKYIRGLISLYSETYSDLQMILLLKISYEDYLNGFIDDEKIDVYSLKKNNEDISRIAVTSQLMQEKEKWESELAPKMPEKTKLLHTYIKEFQAETKYDGNPYKAQNQNLKEYLKACLELSEEYYEKKQADILELREVLHTLVKYEDAKRVYSTICSVISKYCETLEI</sequence>
<dbReference type="RefSeq" id="WP_160558454.1">
    <property type="nucleotide sequence ID" value="NZ_QZDT01000001.1"/>
</dbReference>
<protein>
    <submittedName>
        <fullName evidence="1">Uncharacterized protein</fullName>
    </submittedName>
</protein>
<keyword evidence="2" id="KW-1185">Reference proteome</keyword>
<organism evidence="1 2">
    <name type="scientific">Parablautia muri</name>
    <dbReference type="NCBI Taxonomy" id="2320879"/>
    <lineage>
        <taxon>Bacteria</taxon>
        <taxon>Bacillati</taxon>
        <taxon>Bacillota</taxon>
        <taxon>Clostridia</taxon>
        <taxon>Lachnospirales</taxon>
        <taxon>Lachnospiraceae</taxon>
        <taxon>Parablautia</taxon>
    </lineage>
</organism>
<dbReference type="OrthoDB" id="2088384at2"/>
<name>A0A9X5BCB1_9FIRM</name>
<gene>
    <name evidence="1" type="ORF">D5281_01990</name>
</gene>
<proteinExistence type="predicted"/>
<evidence type="ECO:0000313" key="2">
    <source>
        <dbReference type="Proteomes" id="UP001154420"/>
    </source>
</evidence>